<proteinExistence type="predicted"/>
<dbReference type="InterPro" id="IPR006953">
    <property type="entry name" value="Vesicle_Uso1_P115_head"/>
</dbReference>
<dbReference type="PANTHER" id="PTHR10013">
    <property type="entry name" value="GENERAL VESICULAR TRANSPORT FACTOR P115"/>
    <property type="match status" value="1"/>
</dbReference>
<dbReference type="OrthoDB" id="198977at2759"/>
<comment type="subcellular location">
    <subcellularLocation>
        <location evidence="1">Golgi apparatus</location>
    </subcellularLocation>
</comment>
<keyword evidence="3" id="KW-0472">Membrane</keyword>
<evidence type="ECO:0000256" key="2">
    <source>
        <dbReference type="ARBA" id="ARBA00023034"/>
    </source>
</evidence>
<evidence type="ECO:0000256" key="3">
    <source>
        <dbReference type="SAM" id="Phobius"/>
    </source>
</evidence>
<feature type="domain" description="Vesicle tethering protein Uso1/P115-like head" evidence="4">
    <location>
        <begin position="8"/>
        <end position="161"/>
    </location>
</feature>
<dbReference type="EMBL" id="UZAN01058861">
    <property type="protein sequence ID" value="VDP92167.1"/>
    <property type="molecule type" value="Genomic_DNA"/>
</dbReference>
<accession>A0A3P8GSZ9</accession>
<dbReference type="Proteomes" id="UP000272942">
    <property type="component" value="Unassembled WGS sequence"/>
</dbReference>
<keyword evidence="3" id="KW-0812">Transmembrane</keyword>
<evidence type="ECO:0000256" key="1">
    <source>
        <dbReference type="ARBA" id="ARBA00004555"/>
    </source>
</evidence>
<dbReference type="Gene3D" id="1.25.10.10">
    <property type="entry name" value="Leucine-rich Repeat Variant"/>
    <property type="match status" value="1"/>
</dbReference>
<gene>
    <name evidence="5" type="ORF">ECPE_LOCUS14895</name>
</gene>
<dbReference type="GO" id="GO:0005783">
    <property type="term" value="C:endoplasmic reticulum"/>
    <property type="evidence" value="ECO:0007669"/>
    <property type="project" value="TreeGrafter"/>
</dbReference>
<dbReference type="GO" id="GO:0000139">
    <property type="term" value="C:Golgi membrane"/>
    <property type="evidence" value="ECO:0007669"/>
    <property type="project" value="InterPro"/>
</dbReference>
<organism evidence="5 6">
    <name type="scientific">Echinostoma caproni</name>
    <dbReference type="NCBI Taxonomy" id="27848"/>
    <lineage>
        <taxon>Eukaryota</taxon>
        <taxon>Metazoa</taxon>
        <taxon>Spiralia</taxon>
        <taxon>Lophotrochozoa</taxon>
        <taxon>Platyhelminthes</taxon>
        <taxon>Trematoda</taxon>
        <taxon>Digenea</taxon>
        <taxon>Plagiorchiida</taxon>
        <taxon>Echinostomata</taxon>
        <taxon>Echinostomatoidea</taxon>
        <taxon>Echinostomatidae</taxon>
        <taxon>Echinostoma</taxon>
    </lineage>
</organism>
<protein>
    <recommendedName>
        <fullName evidence="4">Vesicle tethering protein Uso1/P115-like head domain-containing protein</fullName>
    </recommendedName>
</protein>
<dbReference type="GO" id="GO:0048280">
    <property type="term" value="P:vesicle fusion with Golgi apparatus"/>
    <property type="evidence" value="ECO:0007669"/>
    <property type="project" value="InterPro"/>
</dbReference>
<name>A0A3P8GSZ9_9TREM</name>
<dbReference type="Pfam" id="PF04869">
    <property type="entry name" value="Uso1_p115_head"/>
    <property type="match status" value="1"/>
</dbReference>
<dbReference type="InterPro" id="IPR024095">
    <property type="entry name" value="Vesicle_P115"/>
</dbReference>
<dbReference type="AlphaFoldDB" id="A0A3P8GSZ9"/>
<keyword evidence="3" id="KW-1133">Transmembrane helix</keyword>
<dbReference type="GO" id="GO:0045056">
    <property type="term" value="P:transcytosis"/>
    <property type="evidence" value="ECO:0007669"/>
    <property type="project" value="TreeGrafter"/>
</dbReference>
<sequence>MLCGGLFSNDVLSTWFSSIALLHCIRDNPRLKEELLRVLLASNPDGTPVSLLQQCFQWLVQANRPQTRIGILQLLCTWLAHCPAAVRRFLSAPSNEPVNGVASQSASTGSVARGANLSVLIAEVATVVNEDETEVAVRGLITLLTCICVLFNSNDVPGFDRYVSVSSSYVLLFLFAVFVSIFYFFILTSYY</sequence>
<evidence type="ECO:0000313" key="6">
    <source>
        <dbReference type="Proteomes" id="UP000272942"/>
    </source>
</evidence>
<evidence type="ECO:0000259" key="4">
    <source>
        <dbReference type="Pfam" id="PF04869"/>
    </source>
</evidence>
<reference evidence="5 6" key="1">
    <citation type="submission" date="2018-11" db="EMBL/GenBank/DDBJ databases">
        <authorList>
            <consortium name="Pathogen Informatics"/>
        </authorList>
    </citation>
    <scope>NUCLEOTIDE SEQUENCE [LARGE SCALE GENOMIC DNA]</scope>
    <source>
        <strain evidence="5 6">Egypt</strain>
    </source>
</reference>
<dbReference type="GO" id="GO:0006888">
    <property type="term" value="P:endoplasmic reticulum to Golgi vesicle-mediated transport"/>
    <property type="evidence" value="ECO:0007669"/>
    <property type="project" value="TreeGrafter"/>
</dbReference>
<evidence type="ECO:0000313" key="5">
    <source>
        <dbReference type="EMBL" id="VDP92167.1"/>
    </source>
</evidence>
<keyword evidence="6" id="KW-1185">Reference proteome</keyword>
<dbReference type="GO" id="GO:0012507">
    <property type="term" value="C:ER to Golgi transport vesicle membrane"/>
    <property type="evidence" value="ECO:0007669"/>
    <property type="project" value="TreeGrafter"/>
</dbReference>
<feature type="transmembrane region" description="Helical" evidence="3">
    <location>
        <begin position="169"/>
        <end position="190"/>
    </location>
</feature>
<keyword evidence="2" id="KW-0333">Golgi apparatus</keyword>
<dbReference type="InterPro" id="IPR011989">
    <property type="entry name" value="ARM-like"/>
</dbReference>
<dbReference type="GO" id="GO:0005795">
    <property type="term" value="C:Golgi stack"/>
    <property type="evidence" value="ECO:0007669"/>
    <property type="project" value="TreeGrafter"/>
</dbReference>
<dbReference type="PANTHER" id="PTHR10013:SF0">
    <property type="entry name" value="GENERAL VESICULAR TRANSPORT FACTOR P115"/>
    <property type="match status" value="1"/>
</dbReference>
<dbReference type="GO" id="GO:0048211">
    <property type="term" value="P:Golgi vesicle docking"/>
    <property type="evidence" value="ECO:0007669"/>
    <property type="project" value="TreeGrafter"/>
</dbReference>
<dbReference type="GO" id="GO:0006886">
    <property type="term" value="P:intracellular protein transport"/>
    <property type="evidence" value="ECO:0007669"/>
    <property type="project" value="InterPro"/>
</dbReference>